<sequence length="97" mass="10150">MSTCGSTASTSTYGEERKLCLLMMIGVRADGRKGLVALADGYRESAGSRADLLRDAKRRGLRAPVLAIGDGALGFWAALGEVFSAGQGSKVLVSQDR</sequence>
<dbReference type="PANTHER" id="PTHR33217">
    <property type="entry name" value="TRANSPOSASE FOR INSERTION SEQUENCE ELEMENT IS1081"/>
    <property type="match status" value="1"/>
</dbReference>
<dbReference type="GO" id="GO:0006313">
    <property type="term" value="P:DNA transposition"/>
    <property type="evidence" value="ECO:0007669"/>
    <property type="project" value="UniProtKB-UniRule"/>
</dbReference>
<evidence type="ECO:0000256" key="1">
    <source>
        <dbReference type="ARBA" id="ARBA00002190"/>
    </source>
</evidence>
<evidence type="ECO:0000256" key="3">
    <source>
        <dbReference type="ARBA" id="ARBA00022578"/>
    </source>
</evidence>
<dbReference type="AlphaFoldDB" id="A0A7W5VKQ7"/>
<keyword evidence="5 6" id="KW-0233">DNA recombination</keyword>
<proteinExistence type="inferred from homology"/>
<evidence type="ECO:0000256" key="5">
    <source>
        <dbReference type="ARBA" id="ARBA00023172"/>
    </source>
</evidence>
<name>A0A7W5VKQ7_9ACTN</name>
<comment type="caution">
    <text evidence="7">The sequence shown here is derived from an EMBL/GenBank/DDBJ whole genome shotgun (WGS) entry which is preliminary data.</text>
</comment>
<accession>A0A7W5VKQ7</accession>
<organism evidence="7 8">
    <name type="scientific">Nonomuraea dietziae</name>
    <dbReference type="NCBI Taxonomy" id="65515"/>
    <lineage>
        <taxon>Bacteria</taxon>
        <taxon>Bacillati</taxon>
        <taxon>Actinomycetota</taxon>
        <taxon>Actinomycetes</taxon>
        <taxon>Streptosporangiales</taxon>
        <taxon>Streptosporangiaceae</taxon>
        <taxon>Nonomuraea</taxon>
    </lineage>
</organism>
<evidence type="ECO:0000256" key="4">
    <source>
        <dbReference type="ARBA" id="ARBA00023125"/>
    </source>
</evidence>
<evidence type="ECO:0000313" key="8">
    <source>
        <dbReference type="Proteomes" id="UP000579945"/>
    </source>
</evidence>
<dbReference type="Pfam" id="PF00872">
    <property type="entry name" value="Transposase_mut"/>
    <property type="match status" value="1"/>
</dbReference>
<evidence type="ECO:0000256" key="2">
    <source>
        <dbReference type="ARBA" id="ARBA00010961"/>
    </source>
</evidence>
<keyword evidence="6" id="KW-0814">Transposable element</keyword>
<keyword evidence="3 6" id="KW-0815">Transposition</keyword>
<reference evidence="7 8" key="1">
    <citation type="submission" date="2020-08" db="EMBL/GenBank/DDBJ databases">
        <title>Sequencing the genomes of 1000 actinobacteria strains.</title>
        <authorList>
            <person name="Klenk H.-P."/>
        </authorList>
    </citation>
    <scope>NUCLEOTIDE SEQUENCE [LARGE SCALE GENOMIC DNA]</scope>
    <source>
        <strain evidence="7 8">DSM 44320</strain>
    </source>
</reference>
<comment type="similarity">
    <text evidence="2 6">Belongs to the transposase mutator family.</text>
</comment>
<keyword evidence="4 6" id="KW-0238">DNA-binding</keyword>
<comment type="function">
    <text evidence="1 6">Required for the transposition of the insertion element.</text>
</comment>
<keyword evidence="8" id="KW-1185">Reference proteome</keyword>
<gene>
    <name evidence="7" type="ORF">FHR33_009841</name>
</gene>
<protein>
    <recommendedName>
        <fullName evidence="6">Mutator family transposase</fullName>
    </recommendedName>
</protein>
<dbReference type="InterPro" id="IPR001207">
    <property type="entry name" value="Transposase_mutator"/>
</dbReference>
<dbReference type="EMBL" id="JACIBV010000003">
    <property type="protein sequence ID" value="MBB3733888.1"/>
    <property type="molecule type" value="Genomic_DNA"/>
</dbReference>
<evidence type="ECO:0000313" key="7">
    <source>
        <dbReference type="EMBL" id="MBB3733888.1"/>
    </source>
</evidence>
<evidence type="ECO:0000256" key="6">
    <source>
        <dbReference type="RuleBase" id="RU365089"/>
    </source>
</evidence>
<dbReference type="PANTHER" id="PTHR33217:SF9">
    <property type="entry name" value="MUTATOR FAMILY TRANSPOSASE"/>
    <property type="match status" value="1"/>
</dbReference>
<dbReference type="Proteomes" id="UP000579945">
    <property type="component" value="Unassembled WGS sequence"/>
</dbReference>
<dbReference type="GO" id="GO:0003677">
    <property type="term" value="F:DNA binding"/>
    <property type="evidence" value="ECO:0007669"/>
    <property type="project" value="UniProtKB-UniRule"/>
</dbReference>
<dbReference type="GO" id="GO:0004803">
    <property type="term" value="F:transposase activity"/>
    <property type="evidence" value="ECO:0007669"/>
    <property type="project" value="UniProtKB-UniRule"/>
</dbReference>